<reference evidence="1 2" key="1">
    <citation type="journal article" date="2006" name="Nature">
        <title>Global trends of whole-genome duplications revealed by the ciliate Paramecium tetraurelia.</title>
        <authorList>
            <consortium name="Genoscope"/>
            <person name="Aury J.-M."/>
            <person name="Jaillon O."/>
            <person name="Duret L."/>
            <person name="Noel B."/>
            <person name="Jubin C."/>
            <person name="Porcel B.M."/>
            <person name="Segurens B."/>
            <person name="Daubin V."/>
            <person name="Anthouard V."/>
            <person name="Aiach N."/>
            <person name="Arnaiz O."/>
            <person name="Billaut A."/>
            <person name="Beisson J."/>
            <person name="Blanc I."/>
            <person name="Bouhouche K."/>
            <person name="Camara F."/>
            <person name="Duharcourt S."/>
            <person name="Guigo R."/>
            <person name="Gogendeau D."/>
            <person name="Katinka M."/>
            <person name="Keller A.-M."/>
            <person name="Kissmehl R."/>
            <person name="Klotz C."/>
            <person name="Koll F."/>
            <person name="Le Moue A."/>
            <person name="Lepere C."/>
            <person name="Malinsky S."/>
            <person name="Nowacki M."/>
            <person name="Nowak J.K."/>
            <person name="Plattner H."/>
            <person name="Poulain J."/>
            <person name="Ruiz F."/>
            <person name="Serrano V."/>
            <person name="Zagulski M."/>
            <person name="Dessen P."/>
            <person name="Betermier M."/>
            <person name="Weissenbach J."/>
            <person name="Scarpelli C."/>
            <person name="Schachter V."/>
            <person name="Sperling L."/>
            <person name="Meyer E."/>
            <person name="Cohen J."/>
            <person name="Wincker P."/>
        </authorList>
    </citation>
    <scope>NUCLEOTIDE SEQUENCE [LARGE SCALE GENOMIC DNA]</scope>
    <source>
        <strain evidence="1 2">Stock d4-2</strain>
    </source>
</reference>
<dbReference type="InParanoid" id="A0CRD2"/>
<dbReference type="KEGG" id="ptm:GSPATT00009664001"/>
<dbReference type="AlphaFoldDB" id="A0CRD2"/>
<dbReference type="EMBL" id="CT868152">
    <property type="protein sequence ID" value="CAK73349.1"/>
    <property type="molecule type" value="Genomic_DNA"/>
</dbReference>
<dbReference type="HOGENOM" id="CLU_397151_0_0_1"/>
<dbReference type="GeneID" id="5026531"/>
<sequence>MNNSSNSNSRQSAQNIINKYEQNNNEDRFTFQVRPNSPRETFGKQTQARNSQVQILREIDQANLSKMLSDFSIVSEQEESICQNQFNNPIGIGTCLSPSLVQPTQVIQQKQQEQVQENQSYRGTFGKNPFFQPKSEVTEIIEKSYLEEELYDDMSVLKDKVMGLLQAYADDLRKSNNDPNIKSKIHVDAKQVLKEYSQIIEKVNQSEISQLNVSQNPGKKEQELNLMSNLVTEFLNKFDMQKQPVLNVSQVLEQKLAKSRVRSSNQQLDLTVMHQIPCDETFYQHDQYNDDKLEGKIQKLKQMLQDELDKQQLVYSKKILSDMISNLNQILIANDTQTVKTIVYKIENMIKQLPQEDCGSIQLYDYMSKAMKATKRRMKQMDPQNQQQEKTLKRKFFDLATQLKNKLPQDHPGRNEMISVLYDLYCQANKPVEMEDFIINQLNLEFQSHQGKQQIKIQSLLKGKAIKAKKLNNSFLLQNLRTIALLNNGMLVYYSKCFKSIQLEGDLIKQKPKYGVYFNNVFYSCVQISEKEVELIVKFKKSQLFNFDDNLFSYLMDPKSQDIVLWIFTIPIDVYINKQHSDLFKGCDSLNSLNNLQVSQIEVKSQKCNNQMAQKEKISIEYVNNTTKTKSKKRVQWLDIWTQKQIPESNIQYLNSEQTTYNSKSIQQDDQLETYEEKTDLKIKNIEIRRLSLT</sequence>
<dbReference type="Proteomes" id="UP000000600">
    <property type="component" value="Unassembled WGS sequence"/>
</dbReference>
<proteinExistence type="predicted"/>
<keyword evidence="2" id="KW-1185">Reference proteome</keyword>
<dbReference type="RefSeq" id="XP_001440746.1">
    <property type="nucleotide sequence ID" value="XM_001440709.1"/>
</dbReference>
<organism evidence="1 2">
    <name type="scientific">Paramecium tetraurelia</name>
    <dbReference type="NCBI Taxonomy" id="5888"/>
    <lineage>
        <taxon>Eukaryota</taxon>
        <taxon>Sar</taxon>
        <taxon>Alveolata</taxon>
        <taxon>Ciliophora</taxon>
        <taxon>Intramacronucleata</taxon>
        <taxon>Oligohymenophorea</taxon>
        <taxon>Peniculida</taxon>
        <taxon>Parameciidae</taxon>
        <taxon>Paramecium</taxon>
    </lineage>
</organism>
<protein>
    <recommendedName>
        <fullName evidence="3">PH domain-containing protein</fullName>
    </recommendedName>
</protein>
<dbReference type="OMA" id="YMSKAMK"/>
<evidence type="ECO:0000313" key="1">
    <source>
        <dbReference type="EMBL" id="CAK73349.1"/>
    </source>
</evidence>
<gene>
    <name evidence="1" type="ORF">GSPATT00009664001</name>
</gene>
<evidence type="ECO:0008006" key="3">
    <source>
        <dbReference type="Google" id="ProtNLM"/>
    </source>
</evidence>
<evidence type="ECO:0000313" key="2">
    <source>
        <dbReference type="Proteomes" id="UP000000600"/>
    </source>
</evidence>
<name>A0CRD2_PARTE</name>
<accession>A0CRD2</accession>
<dbReference type="OrthoDB" id="299560at2759"/>